<keyword evidence="4 5" id="KW-0717">Septation</keyword>
<dbReference type="PANTHER" id="PTHR30314:SF3">
    <property type="entry name" value="MITOCHONDRIAL DIVISION PROTEIN FSZA"/>
    <property type="match status" value="1"/>
</dbReference>
<dbReference type="FunFam" id="3.30.1330.20:FF:000015">
    <property type="entry name" value="Cell division protein FtsZ"/>
    <property type="match status" value="1"/>
</dbReference>
<evidence type="ECO:0000256" key="5">
    <source>
        <dbReference type="HAMAP-Rule" id="MF_00909"/>
    </source>
</evidence>
<feature type="domain" description="Tubulin/FtsZ GTPase" evidence="8">
    <location>
        <begin position="14"/>
        <end position="206"/>
    </location>
</feature>
<feature type="compositionally biased region" description="Polar residues" evidence="7">
    <location>
        <begin position="323"/>
        <end position="349"/>
    </location>
</feature>
<dbReference type="InterPro" id="IPR003008">
    <property type="entry name" value="Tubulin_FtsZ_GTPase"/>
</dbReference>
<feature type="compositionally biased region" description="Polar residues" evidence="7">
    <location>
        <begin position="373"/>
        <end position="393"/>
    </location>
</feature>
<feature type="domain" description="Tubulin/FtsZ 2-layer sandwich" evidence="9">
    <location>
        <begin position="208"/>
        <end position="325"/>
    </location>
</feature>
<dbReference type="HAMAP" id="MF_00909">
    <property type="entry name" value="FtsZ"/>
    <property type="match status" value="1"/>
</dbReference>
<dbReference type="Pfam" id="PF00091">
    <property type="entry name" value="Tubulin"/>
    <property type="match status" value="1"/>
</dbReference>
<feature type="region of interest" description="Disordered" evidence="7">
    <location>
        <begin position="371"/>
        <end position="440"/>
    </location>
</feature>
<evidence type="ECO:0000256" key="3">
    <source>
        <dbReference type="ARBA" id="ARBA00023134"/>
    </source>
</evidence>
<feature type="binding site" evidence="5">
    <location>
        <begin position="22"/>
        <end position="26"/>
    </location>
    <ligand>
        <name>GTP</name>
        <dbReference type="ChEBI" id="CHEBI:37565"/>
    </ligand>
</feature>
<dbReference type="GO" id="GO:0043093">
    <property type="term" value="P:FtsZ-dependent cytokinesis"/>
    <property type="evidence" value="ECO:0007669"/>
    <property type="project" value="UniProtKB-UniRule"/>
</dbReference>
<dbReference type="PRINTS" id="PR00423">
    <property type="entry name" value="CELLDVISFTSZ"/>
</dbReference>
<dbReference type="InterPro" id="IPR045061">
    <property type="entry name" value="FtsZ/CetZ"/>
</dbReference>
<feature type="binding site" evidence="5">
    <location>
        <position position="144"/>
    </location>
    <ligand>
        <name>GTP</name>
        <dbReference type="ChEBI" id="CHEBI:37565"/>
    </ligand>
</feature>
<dbReference type="SUPFAM" id="SSF52490">
    <property type="entry name" value="Tubulin nucleotide-binding domain-like"/>
    <property type="match status" value="1"/>
</dbReference>
<keyword evidence="2 5" id="KW-0547">Nucleotide-binding</keyword>
<dbReference type="SMART" id="SM00865">
    <property type="entry name" value="Tubulin_C"/>
    <property type="match status" value="1"/>
</dbReference>
<evidence type="ECO:0000256" key="1">
    <source>
        <dbReference type="ARBA" id="ARBA00009690"/>
    </source>
</evidence>
<keyword evidence="5" id="KW-0963">Cytoplasm</keyword>
<keyword evidence="5" id="KW-0131">Cell cycle</keyword>
<dbReference type="Pfam" id="PF12327">
    <property type="entry name" value="FtsZ_C"/>
    <property type="match status" value="1"/>
</dbReference>
<dbReference type="PROSITE" id="PS01134">
    <property type="entry name" value="FTSZ_1"/>
    <property type="match status" value="1"/>
</dbReference>
<dbReference type="InterPro" id="IPR036525">
    <property type="entry name" value="Tubulin/FtsZ_GTPase_sf"/>
</dbReference>
<proteinExistence type="inferred from homology"/>
<dbReference type="InterPro" id="IPR000158">
    <property type="entry name" value="Cell_div_FtsZ"/>
</dbReference>
<dbReference type="GO" id="GO:0005737">
    <property type="term" value="C:cytoplasm"/>
    <property type="evidence" value="ECO:0007669"/>
    <property type="project" value="UniProtKB-SubCell"/>
</dbReference>
<dbReference type="RefSeq" id="WP_115130648.1">
    <property type="nucleotide sequence ID" value="NZ_CP022601.1"/>
</dbReference>
<dbReference type="SUPFAM" id="SSF55307">
    <property type="entry name" value="Tubulin C-terminal domain-like"/>
    <property type="match status" value="1"/>
</dbReference>
<comment type="similarity">
    <text evidence="1 5">Belongs to the FtsZ family.</text>
</comment>
<evidence type="ECO:0000256" key="6">
    <source>
        <dbReference type="NCBIfam" id="TIGR00065"/>
    </source>
</evidence>
<dbReference type="GO" id="GO:0005525">
    <property type="term" value="F:GTP binding"/>
    <property type="evidence" value="ECO:0007669"/>
    <property type="project" value="UniProtKB-UniRule"/>
</dbReference>
<evidence type="ECO:0000313" key="11">
    <source>
        <dbReference type="Proteomes" id="UP000255411"/>
    </source>
</evidence>
<organism evidence="10 11">
    <name type="scientific">Streptococcus pluranimalium</name>
    <dbReference type="NCBI Taxonomy" id="82348"/>
    <lineage>
        <taxon>Bacteria</taxon>
        <taxon>Bacillati</taxon>
        <taxon>Bacillota</taxon>
        <taxon>Bacilli</taxon>
        <taxon>Lactobacillales</taxon>
        <taxon>Streptococcaceae</taxon>
        <taxon>Streptococcus</taxon>
    </lineage>
</organism>
<evidence type="ECO:0000256" key="4">
    <source>
        <dbReference type="ARBA" id="ARBA00023210"/>
    </source>
</evidence>
<dbReference type="Proteomes" id="UP000255411">
    <property type="component" value="Chromosome"/>
</dbReference>
<dbReference type="InterPro" id="IPR024757">
    <property type="entry name" value="FtsZ_C"/>
</dbReference>
<keyword evidence="5 10" id="KW-0132">Cell division</keyword>
<dbReference type="InterPro" id="IPR008280">
    <property type="entry name" value="Tub_FtsZ_C"/>
</dbReference>
<keyword evidence="3 5" id="KW-0342">GTP-binding</keyword>
<dbReference type="PANTHER" id="PTHR30314">
    <property type="entry name" value="CELL DIVISION PROTEIN FTSZ-RELATED"/>
    <property type="match status" value="1"/>
</dbReference>
<dbReference type="GO" id="GO:0003924">
    <property type="term" value="F:GTPase activity"/>
    <property type="evidence" value="ECO:0007669"/>
    <property type="project" value="UniProtKB-UniRule"/>
</dbReference>
<dbReference type="Gene3D" id="3.30.1330.20">
    <property type="entry name" value="Tubulin/FtsZ, C-terminal domain"/>
    <property type="match status" value="1"/>
</dbReference>
<dbReference type="AlphaFoldDB" id="A0A345VLL1"/>
<dbReference type="EMBL" id="CP022601">
    <property type="protein sequence ID" value="AXJ13613.1"/>
    <property type="molecule type" value="Genomic_DNA"/>
</dbReference>
<dbReference type="Gene3D" id="3.40.50.1440">
    <property type="entry name" value="Tubulin/FtsZ, GTPase domain"/>
    <property type="match status" value="1"/>
</dbReference>
<gene>
    <name evidence="5 10" type="primary">ftsZ</name>
    <name evidence="10" type="ORF">Sp14A_17060</name>
</gene>
<dbReference type="CDD" id="cd02201">
    <property type="entry name" value="FtsZ_type1"/>
    <property type="match status" value="1"/>
</dbReference>
<evidence type="ECO:0000256" key="2">
    <source>
        <dbReference type="ARBA" id="ARBA00022741"/>
    </source>
</evidence>
<sequence length="440" mass="46597">MSFSFDTASMQGAIIKVIGVGGGGGNAINRMIDEGLAGVEFIAANTDIQALSSSKAETVIQLGPKLTRGLGAGGQPEVGRKAAEESEEVLTEALTGADMVFITAGMGGGSGTGAAPVIARIAKSLGALTVAVVTRPFGFEGNKRGNFAIEGIQELREQVDTLLIISNNNLLEIVDKKTPLLEALSEADNVLRQGVQGITDLITSPGLINLDFADVKTVMANKGNALMGIGIGSGEERIVEAARKAIYSPLLETTIDGAEDVIVNVTGGLDMTLTEAEEASEIVGQAAGNGVNIWLGTSIDDTLKDEIRVTVVATGVRQDRTEQVTGIRSTPRTFNTQAPSQPSTGQYDNQRSEESTPSFDRRQMNFDMAQNVDMPSSPRTPQTDFNQPNQNAAFGNWDLRRDNIARPTEGELDGKLNMSTFSGASEVDDELDTPPFFKNR</sequence>
<feature type="region of interest" description="Disordered" evidence="7">
    <location>
        <begin position="322"/>
        <end position="358"/>
    </location>
</feature>
<dbReference type="GO" id="GO:0032153">
    <property type="term" value="C:cell division site"/>
    <property type="evidence" value="ECO:0007669"/>
    <property type="project" value="UniProtKB-UniRule"/>
</dbReference>
<dbReference type="FunFam" id="3.40.50.1440:FF:000001">
    <property type="entry name" value="Cell division protein FtsZ"/>
    <property type="match status" value="1"/>
</dbReference>
<evidence type="ECO:0000313" key="10">
    <source>
        <dbReference type="EMBL" id="AXJ13613.1"/>
    </source>
</evidence>
<feature type="binding site" evidence="5">
    <location>
        <position position="140"/>
    </location>
    <ligand>
        <name>GTP</name>
        <dbReference type="ChEBI" id="CHEBI:37565"/>
    </ligand>
</feature>
<dbReference type="InterPro" id="IPR037103">
    <property type="entry name" value="Tubulin/FtsZ-like_C"/>
</dbReference>
<feature type="binding site" evidence="5">
    <location>
        <begin position="109"/>
        <end position="111"/>
    </location>
    <ligand>
        <name>GTP</name>
        <dbReference type="ChEBI" id="CHEBI:37565"/>
    </ligand>
</feature>
<reference evidence="10 11" key="1">
    <citation type="submission" date="2017-07" db="EMBL/GenBank/DDBJ databases">
        <title>Streptococcus pluranimalium as cause of bovine abortion.</title>
        <authorList>
            <person name="Rodriguez Campos S."/>
            <person name="Gobeli Brawand S."/>
            <person name="Brodard I."/>
            <person name="Rychener L."/>
            <person name="Perreten V."/>
        </authorList>
    </citation>
    <scope>NUCLEOTIDE SEQUENCE [LARGE SCALE GENOMIC DNA]</scope>
    <source>
        <strain evidence="10 11">14A0014</strain>
    </source>
</reference>
<feature type="compositionally biased region" description="Basic and acidic residues" evidence="7">
    <location>
        <begin position="398"/>
        <end position="414"/>
    </location>
</feature>
<dbReference type="InterPro" id="IPR018316">
    <property type="entry name" value="Tubulin/FtsZ_2-layer-sand-dom"/>
</dbReference>
<evidence type="ECO:0000259" key="9">
    <source>
        <dbReference type="SMART" id="SM00865"/>
    </source>
</evidence>
<dbReference type="InterPro" id="IPR020805">
    <property type="entry name" value="Cell_div_FtsZ_CS"/>
</dbReference>
<dbReference type="GO" id="GO:0000917">
    <property type="term" value="P:division septum assembly"/>
    <property type="evidence" value="ECO:0007669"/>
    <property type="project" value="UniProtKB-KW"/>
</dbReference>
<comment type="subunit">
    <text evidence="5">Homodimer. Polymerizes to form a dynamic ring structure in a strictly GTP-dependent manner. Interacts directly with several other division proteins.</text>
</comment>
<accession>A0A345VLL1</accession>
<feature type="binding site" evidence="5">
    <location>
        <position position="188"/>
    </location>
    <ligand>
        <name>GTP</name>
        <dbReference type="ChEBI" id="CHEBI:37565"/>
    </ligand>
</feature>
<comment type="function">
    <text evidence="5">Essential cell division protein that forms a contractile ring structure (Z ring) at the future cell division site. The regulation of the ring assembly controls the timing and the location of cell division. One of the functions of the FtsZ ring is to recruit other cell division proteins to the septum to produce a new cell wall between the dividing cells. Binds GTP and shows GTPase activity.</text>
</comment>
<dbReference type="GO" id="GO:0051258">
    <property type="term" value="P:protein polymerization"/>
    <property type="evidence" value="ECO:0007669"/>
    <property type="project" value="UniProtKB-UniRule"/>
</dbReference>
<protein>
    <recommendedName>
        <fullName evidence="5 6">Cell division protein FtsZ</fullName>
    </recommendedName>
</protein>
<name>A0A345VLL1_9STRE</name>
<comment type="subcellular location">
    <subcellularLocation>
        <location evidence="5">Cytoplasm</location>
    </subcellularLocation>
    <text evidence="5">Assembles at midcell at the inner surface of the cytoplasmic membrane.</text>
</comment>
<dbReference type="NCBIfam" id="TIGR00065">
    <property type="entry name" value="ftsZ"/>
    <property type="match status" value="1"/>
</dbReference>
<dbReference type="SMART" id="SM00864">
    <property type="entry name" value="Tubulin"/>
    <property type="match status" value="1"/>
</dbReference>
<evidence type="ECO:0000259" key="8">
    <source>
        <dbReference type="SMART" id="SM00864"/>
    </source>
</evidence>
<evidence type="ECO:0000256" key="7">
    <source>
        <dbReference type="SAM" id="MobiDB-lite"/>
    </source>
</evidence>